<feature type="domain" description="PepSY" evidence="3">
    <location>
        <begin position="86"/>
        <end position="141"/>
    </location>
</feature>
<dbReference type="RefSeq" id="WP_091453480.1">
    <property type="nucleotide sequence ID" value="NZ_FMHU01000001.1"/>
</dbReference>
<feature type="region of interest" description="Disordered" evidence="1">
    <location>
        <begin position="42"/>
        <end position="87"/>
    </location>
</feature>
<name>A0A1C6RDR7_9ACTN</name>
<evidence type="ECO:0000313" key="5">
    <source>
        <dbReference type="Proteomes" id="UP000198906"/>
    </source>
</evidence>
<sequence length="163" mass="16402">MKHKSLITGTLGGAAVLAVAGAVIGTAAAADERSGRTTLTAATTAPTAPATPSGTPATPTAPAATGVPTTSSGGTTTPATGNAVDEKRAGEIALARAGGGRIVEVEAEEEHGRQVWSVEIVNGGTEHEIDVDRTNGSVVKAEQEPVDDDDDRDDDDDDDRDDD</sequence>
<evidence type="ECO:0000256" key="2">
    <source>
        <dbReference type="SAM" id="SignalP"/>
    </source>
</evidence>
<keyword evidence="2" id="KW-0732">Signal</keyword>
<organism evidence="4 5">
    <name type="scientific">Micromonospora inyonensis</name>
    <dbReference type="NCBI Taxonomy" id="47866"/>
    <lineage>
        <taxon>Bacteria</taxon>
        <taxon>Bacillati</taxon>
        <taxon>Actinomycetota</taxon>
        <taxon>Actinomycetes</taxon>
        <taxon>Micromonosporales</taxon>
        <taxon>Micromonosporaceae</taxon>
        <taxon>Micromonospora</taxon>
    </lineage>
</organism>
<reference evidence="5" key="1">
    <citation type="submission" date="2016-06" db="EMBL/GenBank/DDBJ databases">
        <authorList>
            <person name="Varghese N."/>
        </authorList>
    </citation>
    <scope>NUCLEOTIDE SEQUENCE [LARGE SCALE GENOMIC DNA]</scope>
    <source>
        <strain evidence="5">DSM 46123</strain>
    </source>
</reference>
<dbReference type="Gene3D" id="3.10.450.40">
    <property type="match status" value="1"/>
</dbReference>
<gene>
    <name evidence="4" type="ORF">GA0074694_1141</name>
</gene>
<dbReference type="AlphaFoldDB" id="A0A1C6RDR7"/>
<dbReference type="Pfam" id="PF03413">
    <property type="entry name" value="PepSY"/>
    <property type="match status" value="1"/>
</dbReference>
<feature type="compositionally biased region" description="Acidic residues" evidence="1">
    <location>
        <begin position="144"/>
        <end position="163"/>
    </location>
</feature>
<keyword evidence="5" id="KW-1185">Reference proteome</keyword>
<evidence type="ECO:0000313" key="4">
    <source>
        <dbReference type="EMBL" id="SCL15292.1"/>
    </source>
</evidence>
<feature type="signal peptide" evidence="2">
    <location>
        <begin position="1"/>
        <end position="29"/>
    </location>
</feature>
<evidence type="ECO:0000259" key="3">
    <source>
        <dbReference type="Pfam" id="PF03413"/>
    </source>
</evidence>
<feature type="chain" id="PRO_5008744716" evidence="2">
    <location>
        <begin position="30"/>
        <end position="163"/>
    </location>
</feature>
<proteinExistence type="predicted"/>
<accession>A0A1C6RDR7</accession>
<dbReference type="Proteomes" id="UP000198906">
    <property type="component" value="Unassembled WGS sequence"/>
</dbReference>
<dbReference type="EMBL" id="FMHU01000001">
    <property type="protein sequence ID" value="SCL15292.1"/>
    <property type="molecule type" value="Genomic_DNA"/>
</dbReference>
<dbReference type="InterPro" id="IPR025711">
    <property type="entry name" value="PepSY"/>
</dbReference>
<dbReference type="STRING" id="47866.GA0074694_1141"/>
<protein>
    <submittedName>
        <fullName evidence="4">Peptidase propeptide and YPEB domain-containing protein</fullName>
    </submittedName>
</protein>
<feature type="compositionally biased region" description="Low complexity" evidence="1">
    <location>
        <begin position="42"/>
        <end position="83"/>
    </location>
</feature>
<evidence type="ECO:0000256" key="1">
    <source>
        <dbReference type="SAM" id="MobiDB-lite"/>
    </source>
</evidence>
<feature type="region of interest" description="Disordered" evidence="1">
    <location>
        <begin position="122"/>
        <end position="163"/>
    </location>
</feature>